<proteinExistence type="predicted"/>
<evidence type="ECO:0000313" key="1">
    <source>
        <dbReference type="EMBL" id="OBZ72383.1"/>
    </source>
</evidence>
<dbReference type="AlphaFoldDB" id="A0A1C7M600"/>
<organism evidence="1 2">
    <name type="scientific">Grifola frondosa</name>
    <name type="common">Maitake</name>
    <name type="synonym">Polyporus frondosus</name>
    <dbReference type="NCBI Taxonomy" id="5627"/>
    <lineage>
        <taxon>Eukaryota</taxon>
        <taxon>Fungi</taxon>
        <taxon>Dikarya</taxon>
        <taxon>Basidiomycota</taxon>
        <taxon>Agaricomycotina</taxon>
        <taxon>Agaricomycetes</taxon>
        <taxon>Polyporales</taxon>
        <taxon>Grifolaceae</taxon>
        <taxon>Grifola</taxon>
    </lineage>
</organism>
<accession>A0A1C7M600</accession>
<evidence type="ECO:0000313" key="2">
    <source>
        <dbReference type="Proteomes" id="UP000092993"/>
    </source>
</evidence>
<reference evidence="1 2" key="1">
    <citation type="submission" date="2016-03" db="EMBL/GenBank/DDBJ databases">
        <title>Whole genome sequencing of Grifola frondosa 9006-11.</title>
        <authorList>
            <person name="Min B."/>
            <person name="Park H."/>
            <person name="Kim J.-G."/>
            <person name="Cho H."/>
            <person name="Oh Y.-L."/>
            <person name="Kong W.-S."/>
            <person name="Choi I.-G."/>
        </authorList>
    </citation>
    <scope>NUCLEOTIDE SEQUENCE [LARGE SCALE GENOMIC DNA]</scope>
    <source>
        <strain evidence="1 2">9006-11</strain>
    </source>
</reference>
<comment type="caution">
    <text evidence="1">The sequence shown here is derived from an EMBL/GenBank/DDBJ whole genome shotgun (WGS) entry which is preliminary data.</text>
</comment>
<name>A0A1C7M600_GRIFR</name>
<sequence length="82" mass="8757">MAGQCNDVVGIDRDVDDHIKLFSLCSVWYCMSLWDRKAVPSAPMKLPPLTDTRRGGTVTAGCGAVIARAIPGQEKGGTLKPI</sequence>
<protein>
    <submittedName>
        <fullName evidence="1">Uncharacterized protein</fullName>
    </submittedName>
</protein>
<dbReference type="Proteomes" id="UP000092993">
    <property type="component" value="Unassembled WGS sequence"/>
</dbReference>
<keyword evidence="2" id="KW-1185">Reference proteome</keyword>
<dbReference type="EMBL" id="LUGG01000009">
    <property type="protein sequence ID" value="OBZ72383.1"/>
    <property type="molecule type" value="Genomic_DNA"/>
</dbReference>
<gene>
    <name evidence="1" type="ORF">A0H81_07365</name>
</gene>